<dbReference type="Proteomes" id="UP000054516">
    <property type="component" value="Unassembled WGS sequence"/>
</dbReference>
<dbReference type="OrthoDB" id="10401901at2759"/>
<dbReference type="EMBL" id="DF977447">
    <property type="protein sequence ID" value="GAW25174.1"/>
    <property type="molecule type" value="Genomic_DNA"/>
</dbReference>
<protein>
    <submittedName>
        <fullName evidence="1">Uncharacterized protein</fullName>
    </submittedName>
</protein>
<reference evidence="1" key="1">
    <citation type="submission" date="2016-03" db="EMBL/GenBank/DDBJ databases">
        <title>Draft genome sequence of Rosellinia necatrix.</title>
        <authorList>
            <person name="Kanematsu S."/>
        </authorList>
    </citation>
    <scope>NUCLEOTIDE SEQUENCE [LARGE SCALE GENOMIC DNA]</scope>
    <source>
        <strain evidence="1">W97</strain>
    </source>
</reference>
<accession>A0A1S8A4Y8</accession>
<name>A0A1S8A4Y8_ROSNE</name>
<evidence type="ECO:0000313" key="2">
    <source>
        <dbReference type="Proteomes" id="UP000054516"/>
    </source>
</evidence>
<evidence type="ECO:0000313" key="1">
    <source>
        <dbReference type="EMBL" id="GAW25174.1"/>
    </source>
</evidence>
<dbReference type="AlphaFoldDB" id="A0A1S8A4Y8"/>
<sequence length="71" mass="8024">MCYSEIKDTACALCNATISTEKLKHKCFDMMKSDKKYGKCGRKDGPYNTMVKQGICKGCKMYPNEKKRGGK</sequence>
<keyword evidence="2" id="KW-1185">Reference proteome</keyword>
<proteinExistence type="predicted"/>
<gene>
    <name evidence="1" type="ORF">SAMD00023353_0202980</name>
</gene>
<organism evidence="1">
    <name type="scientific">Rosellinia necatrix</name>
    <name type="common">White root-rot fungus</name>
    <dbReference type="NCBI Taxonomy" id="77044"/>
    <lineage>
        <taxon>Eukaryota</taxon>
        <taxon>Fungi</taxon>
        <taxon>Dikarya</taxon>
        <taxon>Ascomycota</taxon>
        <taxon>Pezizomycotina</taxon>
        <taxon>Sordariomycetes</taxon>
        <taxon>Xylariomycetidae</taxon>
        <taxon>Xylariales</taxon>
        <taxon>Xylariaceae</taxon>
        <taxon>Rosellinia</taxon>
    </lineage>
</organism>